<evidence type="ECO:0000313" key="3">
    <source>
        <dbReference type="EMBL" id="KKB62710.1"/>
    </source>
</evidence>
<protein>
    <recommendedName>
        <fullName evidence="2">Polysaccharide pyruvyl transferase domain-containing protein</fullName>
    </recommendedName>
</protein>
<name>A0A0F5JYF8_9BURK</name>
<feature type="region of interest" description="Disordered" evidence="1">
    <location>
        <begin position="1"/>
        <end position="21"/>
    </location>
</feature>
<sequence length="542" mass="59512">MKNRQTHREEDAEMKQRTERRVELMPGRASMAADRIAGAANMRLARPSTRLLRFLSASAPDAVFLADMAELITEARRTVSARSQPHPDYTVRSARPLRVLLLGYTGAGNTGADLRTIGVIRQLRTLFGDGNIDITVFACGDMFDHPVLQSVHRLATGAQYVPDALEQVMPGFDVVLNVEGSTYTSKFSDALAGILIGGVALAAAHGKHAFAYGIDAGTMSVSLQAFSVSQHRGVHITARSSKALRRLKDLGIPAEEGADAAWGYLALSNDGAPSRVTPVMHGLAPGEYVALCPNNPYCWPVVSDVKRAMRLDHAGAQSNERHGPFTFHTWDEARARSFSRYKQAFAEVMAWLVQHGVTPVLVAMEKLDASACHQIAAYLPFPVRVVVRGEHDLQTVARTVAEAKAVITTRYHAALLGLSHAVPTVGISMDERIDQLFDDADLSRWVCHTGDVDLAKRVEYLLTPWIVDGADTLERVTPSKSRVNHRASASPTRQIPLNDGKSLKDAYRELSCVQRKRFDEMGRRLVDTVLTDLDVRFSESKK</sequence>
<dbReference type="PATRIC" id="fig|28092.6.peg.3659"/>
<accession>A0A0F5JYF8</accession>
<keyword evidence="4" id="KW-1185">Reference proteome</keyword>
<proteinExistence type="predicted"/>
<reference evidence="3 4" key="1">
    <citation type="submission" date="2015-03" db="EMBL/GenBank/DDBJ databases">
        <title>Draft Genome Sequence of Burkholderia andropogonis type strain ICMP2807, isolated from Sorghum bicolor.</title>
        <authorList>
            <person name="Lopes-Santos L."/>
            <person name="Castro D.B."/>
            <person name="Ottoboni L.M."/>
            <person name="Park D."/>
            <person name="Weirc B.S."/>
            <person name="Destefano S.A."/>
        </authorList>
    </citation>
    <scope>NUCLEOTIDE SEQUENCE [LARGE SCALE GENOMIC DNA]</scope>
    <source>
        <strain evidence="3 4">ICMP2807</strain>
    </source>
</reference>
<dbReference type="PANTHER" id="PTHR36836">
    <property type="entry name" value="COLANIC ACID BIOSYNTHESIS PROTEIN WCAK"/>
    <property type="match status" value="1"/>
</dbReference>
<evidence type="ECO:0000313" key="4">
    <source>
        <dbReference type="Proteomes" id="UP000033618"/>
    </source>
</evidence>
<dbReference type="STRING" id="28092.WM40_15500"/>
<dbReference type="Proteomes" id="UP000033618">
    <property type="component" value="Unassembled WGS sequence"/>
</dbReference>
<dbReference type="InterPro" id="IPR007345">
    <property type="entry name" value="Polysacch_pyruvyl_Trfase"/>
</dbReference>
<dbReference type="EMBL" id="LAQU01000016">
    <property type="protein sequence ID" value="KKB62710.1"/>
    <property type="molecule type" value="Genomic_DNA"/>
</dbReference>
<dbReference type="AlphaFoldDB" id="A0A0F5JYF8"/>
<organism evidence="3 4">
    <name type="scientific">Robbsia andropogonis</name>
    <dbReference type="NCBI Taxonomy" id="28092"/>
    <lineage>
        <taxon>Bacteria</taxon>
        <taxon>Pseudomonadati</taxon>
        <taxon>Pseudomonadota</taxon>
        <taxon>Betaproteobacteria</taxon>
        <taxon>Burkholderiales</taxon>
        <taxon>Burkholderiaceae</taxon>
        <taxon>Robbsia</taxon>
    </lineage>
</organism>
<gene>
    <name evidence="3" type="ORF">WM40_15500</name>
</gene>
<comment type="caution">
    <text evidence="3">The sequence shown here is derived from an EMBL/GenBank/DDBJ whole genome shotgun (WGS) entry which is preliminary data.</text>
</comment>
<evidence type="ECO:0000259" key="2">
    <source>
        <dbReference type="Pfam" id="PF04230"/>
    </source>
</evidence>
<dbReference type="PANTHER" id="PTHR36836:SF1">
    <property type="entry name" value="COLANIC ACID BIOSYNTHESIS PROTEIN WCAK"/>
    <property type="match status" value="1"/>
</dbReference>
<dbReference type="Pfam" id="PF04230">
    <property type="entry name" value="PS_pyruv_trans"/>
    <property type="match status" value="1"/>
</dbReference>
<feature type="domain" description="Polysaccharide pyruvyl transferase" evidence="2">
    <location>
        <begin position="235"/>
        <end position="430"/>
    </location>
</feature>
<evidence type="ECO:0000256" key="1">
    <source>
        <dbReference type="SAM" id="MobiDB-lite"/>
    </source>
</evidence>